<evidence type="ECO:0000313" key="1">
    <source>
        <dbReference type="EMBL" id="KAL0098568.1"/>
    </source>
</evidence>
<sequence>MSLVACSTTPVRSRGLAARTSNVLSAQVLRVLATKCPNLSVRKPVYFARSDRNDLVFFRLRVPFRAVLSGRHMTSRVSANQLTARSGNKLRDLVLLSAVAEDRFMSETYVLPTDVTTGRGATQVASYLLTIYHHQTRSMSIHYKPHVVAFQTGYFRARSTRQNAQASRISAPTELLRAGLATKVRHRVCAGSGAPAPGSI</sequence>
<comment type="caution">
    <text evidence="1">The sequence shown here is derived from an EMBL/GenBank/DDBJ whole genome shotgun (WGS) entry which is preliminary data.</text>
</comment>
<evidence type="ECO:0000313" key="2">
    <source>
        <dbReference type="Proteomes" id="UP001430953"/>
    </source>
</evidence>
<dbReference type="Proteomes" id="UP001430953">
    <property type="component" value="Unassembled WGS sequence"/>
</dbReference>
<protein>
    <submittedName>
        <fullName evidence="1">Uncharacterized protein</fullName>
    </submittedName>
</protein>
<dbReference type="EMBL" id="JADYXP020000051">
    <property type="protein sequence ID" value="KAL0098568.1"/>
    <property type="molecule type" value="Genomic_DNA"/>
</dbReference>
<name>A0AAW2E567_9HYME</name>
<accession>A0AAW2E567</accession>
<proteinExistence type="predicted"/>
<gene>
    <name evidence="1" type="ORF">PUN28_020524</name>
</gene>
<keyword evidence="2" id="KW-1185">Reference proteome</keyword>
<dbReference type="AlphaFoldDB" id="A0AAW2E567"/>
<reference evidence="1 2" key="1">
    <citation type="submission" date="2023-03" db="EMBL/GenBank/DDBJ databases">
        <title>High recombination rates correlate with genetic variation in Cardiocondyla obscurior ants.</title>
        <authorList>
            <person name="Errbii M."/>
        </authorList>
    </citation>
    <scope>NUCLEOTIDE SEQUENCE [LARGE SCALE GENOMIC DNA]</scope>
    <source>
        <strain evidence="1">Alpha-2009</strain>
        <tissue evidence="1">Whole body</tissue>
    </source>
</reference>
<organism evidence="1 2">
    <name type="scientific">Cardiocondyla obscurior</name>
    <dbReference type="NCBI Taxonomy" id="286306"/>
    <lineage>
        <taxon>Eukaryota</taxon>
        <taxon>Metazoa</taxon>
        <taxon>Ecdysozoa</taxon>
        <taxon>Arthropoda</taxon>
        <taxon>Hexapoda</taxon>
        <taxon>Insecta</taxon>
        <taxon>Pterygota</taxon>
        <taxon>Neoptera</taxon>
        <taxon>Endopterygota</taxon>
        <taxon>Hymenoptera</taxon>
        <taxon>Apocrita</taxon>
        <taxon>Aculeata</taxon>
        <taxon>Formicoidea</taxon>
        <taxon>Formicidae</taxon>
        <taxon>Myrmicinae</taxon>
        <taxon>Cardiocondyla</taxon>
    </lineage>
</organism>